<evidence type="ECO:0000313" key="2">
    <source>
        <dbReference type="EMBL" id="GBM38445.1"/>
    </source>
</evidence>
<accession>A0A4Y2FDT5</accession>
<feature type="non-terminal residue" evidence="2">
    <location>
        <position position="33"/>
    </location>
</feature>
<name>A0A4Y2FDT5_ARAVE</name>
<organism evidence="2 3">
    <name type="scientific">Araneus ventricosus</name>
    <name type="common">Orbweaver spider</name>
    <name type="synonym">Epeira ventricosa</name>
    <dbReference type="NCBI Taxonomy" id="182803"/>
    <lineage>
        <taxon>Eukaryota</taxon>
        <taxon>Metazoa</taxon>
        <taxon>Ecdysozoa</taxon>
        <taxon>Arthropoda</taxon>
        <taxon>Chelicerata</taxon>
        <taxon>Arachnida</taxon>
        <taxon>Araneae</taxon>
        <taxon>Araneomorphae</taxon>
        <taxon>Entelegynae</taxon>
        <taxon>Araneoidea</taxon>
        <taxon>Araneidae</taxon>
        <taxon>Araneus</taxon>
    </lineage>
</organism>
<reference evidence="2 3" key="1">
    <citation type="journal article" date="2019" name="Sci. Rep.">
        <title>Orb-weaving spider Araneus ventricosus genome elucidates the spidroin gene catalogue.</title>
        <authorList>
            <person name="Kono N."/>
            <person name="Nakamura H."/>
            <person name="Ohtoshi R."/>
            <person name="Moran D.A.P."/>
            <person name="Shinohara A."/>
            <person name="Yoshida Y."/>
            <person name="Fujiwara M."/>
            <person name="Mori M."/>
            <person name="Tomita M."/>
            <person name="Arakawa K."/>
        </authorList>
    </citation>
    <scope>NUCLEOTIDE SEQUENCE [LARGE SCALE GENOMIC DNA]</scope>
</reference>
<gene>
    <name evidence="1" type="ORF">AVEN_16087_1</name>
    <name evidence="2" type="ORF">AVEN_74861_1</name>
</gene>
<keyword evidence="3" id="KW-1185">Reference proteome</keyword>
<dbReference type="EMBL" id="BGPR01173303">
    <property type="protein sequence ID" value="GBM38403.1"/>
    <property type="molecule type" value="Genomic_DNA"/>
</dbReference>
<evidence type="ECO:0000313" key="1">
    <source>
        <dbReference type="EMBL" id="GBM38403.1"/>
    </source>
</evidence>
<evidence type="ECO:0000313" key="3">
    <source>
        <dbReference type="Proteomes" id="UP000499080"/>
    </source>
</evidence>
<dbReference type="EMBL" id="BGPR01173315">
    <property type="protein sequence ID" value="GBM38445.1"/>
    <property type="molecule type" value="Genomic_DNA"/>
</dbReference>
<dbReference type="AlphaFoldDB" id="A0A4Y2FDT5"/>
<protein>
    <submittedName>
        <fullName evidence="2">Uncharacterized protein</fullName>
    </submittedName>
</protein>
<sequence length="33" mass="3803">MRTLTRLPTLTPLPLLKAEEPSMDDLFKQQFTA</sequence>
<dbReference type="Proteomes" id="UP000499080">
    <property type="component" value="Unassembled WGS sequence"/>
</dbReference>
<comment type="caution">
    <text evidence="2">The sequence shown here is derived from an EMBL/GenBank/DDBJ whole genome shotgun (WGS) entry which is preliminary data.</text>
</comment>
<proteinExistence type="predicted"/>